<dbReference type="InterPro" id="IPR036390">
    <property type="entry name" value="WH_DNA-bd_sf"/>
</dbReference>
<dbReference type="GO" id="GO:0005829">
    <property type="term" value="C:cytosol"/>
    <property type="evidence" value="ECO:0007669"/>
    <property type="project" value="TreeGrafter"/>
</dbReference>
<sequence length="299" mass="34387">MHIDCLKSFYKIATIKSISKVALTSHISQSALSQQILKLENELGVKLLKRSNKGVEPTDEGTIVLKYCEIILKNYDKMLDNLNNIRLNKNKFIICSPSTSISYNLSSIIMDINFKYPNFSFELTNCNDNNIEYLLLNNLCDISLSFNNIKNPNIICKKLGEDKLIFVSNSNLNLTENLKIDFLFLNKFILLSDNQNLLDPLKTYLENLNYNVKNLNIAFIANSIDVAKKALQNSSYISLLPRIGITDILNDKIKEILIDNISFKYELYLCYKTDFYKHNKLLIDTLEDKIIKGIKDSRL</sequence>
<dbReference type="PANTHER" id="PTHR30419:SF28">
    <property type="entry name" value="HTH-TYPE TRANSCRIPTIONAL REGULATOR BSDA"/>
    <property type="match status" value="1"/>
</dbReference>
<evidence type="ECO:0000313" key="6">
    <source>
        <dbReference type="EMBL" id="SHE80490.1"/>
    </source>
</evidence>
<evidence type="ECO:0000313" key="7">
    <source>
        <dbReference type="Proteomes" id="UP000184035"/>
    </source>
</evidence>
<dbReference type="Proteomes" id="UP000184035">
    <property type="component" value="Unassembled WGS sequence"/>
</dbReference>
<dbReference type="PANTHER" id="PTHR30419">
    <property type="entry name" value="HTH-TYPE TRANSCRIPTIONAL REGULATOR YBHD"/>
    <property type="match status" value="1"/>
</dbReference>
<dbReference type="GO" id="GO:0003700">
    <property type="term" value="F:DNA-binding transcription factor activity"/>
    <property type="evidence" value="ECO:0007669"/>
    <property type="project" value="InterPro"/>
</dbReference>
<dbReference type="CDD" id="cd05466">
    <property type="entry name" value="PBP2_LTTR_substrate"/>
    <property type="match status" value="1"/>
</dbReference>
<dbReference type="STRING" id="1533.SAMN05443638_11239"/>
<dbReference type="OrthoDB" id="119203at2"/>
<dbReference type="InterPro" id="IPR050950">
    <property type="entry name" value="HTH-type_LysR_regulators"/>
</dbReference>
<dbReference type="Gene3D" id="3.40.190.290">
    <property type="match status" value="1"/>
</dbReference>
<dbReference type="SUPFAM" id="SSF53850">
    <property type="entry name" value="Periplasmic binding protein-like II"/>
    <property type="match status" value="1"/>
</dbReference>
<organism evidence="6 7">
    <name type="scientific">Clostridium fallax</name>
    <dbReference type="NCBI Taxonomy" id="1533"/>
    <lineage>
        <taxon>Bacteria</taxon>
        <taxon>Bacillati</taxon>
        <taxon>Bacillota</taxon>
        <taxon>Clostridia</taxon>
        <taxon>Eubacteriales</taxon>
        <taxon>Clostridiaceae</taxon>
        <taxon>Clostridium</taxon>
    </lineage>
</organism>
<dbReference type="Pfam" id="PF03466">
    <property type="entry name" value="LysR_substrate"/>
    <property type="match status" value="1"/>
</dbReference>
<evidence type="ECO:0000256" key="2">
    <source>
        <dbReference type="ARBA" id="ARBA00023015"/>
    </source>
</evidence>
<dbReference type="FunFam" id="1.10.10.10:FF:000001">
    <property type="entry name" value="LysR family transcriptional regulator"/>
    <property type="match status" value="1"/>
</dbReference>
<dbReference type="AlphaFoldDB" id="A0A1M4WH49"/>
<dbReference type="Gene3D" id="1.10.10.10">
    <property type="entry name" value="Winged helix-like DNA-binding domain superfamily/Winged helix DNA-binding domain"/>
    <property type="match status" value="1"/>
</dbReference>
<dbReference type="RefSeq" id="WP_072895724.1">
    <property type="nucleotide sequence ID" value="NZ_FQVM01000012.1"/>
</dbReference>
<name>A0A1M4WH49_9CLOT</name>
<protein>
    <submittedName>
        <fullName evidence="6">DNA-binding transcriptional regulator, LysR family</fullName>
    </submittedName>
</protein>
<gene>
    <name evidence="6" type="ORF">SAMN05443638_11239</name>
</gene>
<dbReference type="PRINTS" id="PR00039">
    <property type="entry name" value="HTHLYSR"/>
</dbReference>
<keyword evidence="7" id="KW-1185">Reference proteome</keyword>
<dbReference type="SUPFAM" id="SSF46785">
    <property type="entry name" value="Winged helix' DNA-binding domain"/>
    <property type="match status" value="1"/>
</dbReference>
<comment type="similarity">
    <text evidence="1">Belongs to the LysR transcriptional regulatory family.</text>
</comment>
<evidence type="ECO:0000256" key="1">
    <source>
        <dbReference type="ARBA" id="ARBA00009437"/>
    </source>
</evidence>
<keyword evidence="4" id="KW-0804">Transcription</keyword>
<evidence type="ECO:0000256" key="4">
    <source>
        <dbReference type="ARBA" id="ARBA00023163"/>
    </source>
</evidence>
<keyword evidence="2" id="KW-0805">Transcription regulation</keyword>
<feature type="domain" description="HTH lysR-type" evidence="5">
    <location>
        <begin position="1"/>
        <end position="58"/>
    </location>
</feature>
<dbReference type="InterPro" id="IPR036388">
    <property type="entry name" value="WH-like_DNA-bd_sf"/>
</dbReference>
<evidence type="ECO:0000259" key="5">
    <source>
        <dbReference type="PROSITE" id="PS50931"/>
    </source>
</evidence>
<dbReference type="PROSITE" id="PS50931">
    <property type="entry name" value="HTH_LYSR"/>
    <property type="match status" value="1"/>
</dbReference>
<dbReference type="InterPro" id="IPR000847">
    <property type="entry name" value="LysR_HTH_N"/>
</dbReference>
<keyword evidence="3 6" id="KW-0238">DNA-binding</keyword>
<dbReference type="Pfam" id="PF00126">
    <property type="entry name" value="HTH_1"/>
    <property type="match status" value="1"/>
</dbReference>
<proteinExistence type="inferred from homology"/>
<accession>A0A1M4WH49</accession>
<evidence type="ECO:0000256" key="3">
    <source>
        <dbReference type="ARBA" id="ARBA00023125"/>
    </source>
</evidence>
<dbReference type="GO" id="GO:0003677">
    <property type="term" value="F:DNA binding"/>
    <property type="evidence" value="ECO:0007669"/>
    <property type="project" value="UniProtKB-KW"/>
</dbReference>
<reference evidence="6 7" key="1">
    <citation type="submission" date="2016-11" db="EMBL/GenBank/DDBJ databases">
        <authorList>
            <person name="Jaros S."/>
            <person name="Januszkiewicz K."/>
            <person name="Wedrychowicz H."/>
        </authorList>
    </citation>
    <scope>NUCLEOTIDE SEQUENCE [LARGE SCALE GENOMIC DNA]</scope>
    <source>
        <strain evidence="6 7">DSM 2631</strain>
    </source>
</reference>
<dbReference type="InterPro" id="IPR005119">
    <property type="entry name" value="LysR_subst-bd"/>
</dbReference>
<dbReference type="EMBL" id="FQVM01000012">
    <property type="protein sequence ID" value="SHE80490.1"/>
    <property type="molecule type" value="Genomic_DNA"/>
</dbReference>